<feature type="transmembrane region" description="Helical" evidence="1">
    <location>
        <begin position="92"/>
        <end position="110"/>
    </location>
</feature>
<feature type="transmembrane region" description="Helical" evidence="1">
    <location>
        <begin position="28"/>
        <end position="47"/>
    </location>
</feature>
<feature type="transmembrane region" description="Helical" evidence="1">
    <location>
        <begin position="148"/>
        <end position="169"/>
    </location>
</feature>
<dbReference type="EnsemblBacteria" id="CAM08616">
    <property type="protein sequence ID" value="CAM08616"/>
    <property type="gene ID" value="NMA1460"/>
</dbReference>
<dbReference type="InterPro" id="IPR037185">
    <property type="entry name" value="EmrE-like"/>
</dbReference>
<sequence length="291" mass="31128">MAYLLISIVFSVSVSILLKMARKKKIDIAQAVAVNYVVAVILTLLVLKPDVGNIGAFLPTWWLFAALGVLLPSVFVIMGKSVESAGIVKSDAAQRLSLFLPIVAALTLFGEKLSEGRLIGLCLAFAALFCLLWKHSGGKKSGSAWRQAALLLGVWAGYGIIDILFKQLAKSGTAFAGNLLVAFVLAGVLMFACLFAKSVRWRVESVVGGIFLGGLNFMNIVTYITAHQMMKDNPTLVFAGMNIGVIVLGTLSGALFFKEKINTINTAGIVLALCSIACLFYWAEVKALFGI</sequence>
<feature type="transmembrane region" description="Helical" evidence="1">
    <location>
        <begin position="6"/>
        <end position="21"/>
    </location>
</feature>
<protein>
    <submittedName>
        <fullName evidence="2">Integral membrane protein</fullName>
    </submittedName>
</protein>
<dbReference type="KEGG" id="nma:NMA1460"/>
<dbReference type="RefSeq" id="WP_002246944.1">
    <property type="nucleotide sequence ID" value="NC_003116.1"/>
</dbReference>
<proteinExistence type="predicted"/>
<evidence type="ECO:0000256" key="1">
    <source>
        <dbReference type="SAM" id="Phobius"/>
    </source>
</evidence>
<dbReference type="HOGENOM" id="CLU_062241_0_0_4"/>
<evidence type="ECO:0000313" key="2">
    <source>
        <dbReference type="EMBL" id="CAM08616.1"/>
    </source>
</evidence>
<gene>
    <name evidence="2" type="ordered locus">NMA1460</name>
</gene>
<reference evidence="2 3" key="1">
    <citation type="journal article" date="2000" name="Nature">
        <title>Complete DNA sequence of a serogroup A strain of Neisseria meningitidis Z2491.</title>
        <authorList>
            <person name="Parkhill J."/>
            <person name="Achtman M."/>
            <person name="James K.D."/>
            <person name="Bentley S.D."/>
            <person name="Churcher C."/>
            <person name="Klee S.R."/>
            <person name="Morelli G."/>
            <person name="Basham D."/>
            <person name="Brown D."/>
            <person name="Chillingworth T."/>
            <person name="Davies R.M."/>
            <person name="Davis P."/>
            <person name="Devlin K."/>
            <person name="Feltwell T."/>
            <person name="Hamlin N."/>
            <person name="Holroyd S."/>
            <person name="Jagels K."/>
            <person name="Leather S."/>
            <person name="Moule S."/>
            <person name="Mungall K."/>
            <person name="Quail M.A."/>
            <person name="Rajandream M.A."/>
            <person name="Rutherford K.M."/>
            <person name="Simmonds M."/>
            <person name="Skelton J."/>
            <person name="Whitehead S."/>
            <person name="Spratt B.G."/>
            <person name="Barrell B.G."/>
        </authorList>
    </citation>
    <scope>NUCLEOTIDE SEQUENCE [LARGE SCALE GENOMIC DNA]</scope>
    <source>
        <strain evidence="3">DSM 15465 / Z2491</strain>
    </source>
</reference>
<keyword evidence="1" id="KW-1133">Transmembrane helix</keyword>
<keyword evidence="1" id="KW-0812">Transmembrane</keyword>
<feature type="transmembrane region" description="Helical" evidence="1">
    <location>
        <begin position="175"/>
        <end position="196"/>
    </location>
</feature>
<accession>A0A0U1RJ40</accession>
<evidence type="ECO:0000313" key="3">
    <source>
        <dbReference type="Proteomes" id="UP000000626"/>
    </source>
</evidence>
<keyword evidence="1" id="KW-0472">Membrane</keyword>
<feature type="transmembrane region" description="Helical" evidence="1">
    <location>
        <begin position="236"/>
        <end position="257"/>
    </location>
</feature>
<dbReference type="GeneID" id="93385948"/>
<feature type="transmembrane region" description="Helical" evidence="1">
    <location>
        <begin position="116"/>
        <end position="136"/>
    </location>
</feature>
<dbReference type="EMBL" id="AL157959">
    <property type="protein sequence ID" value="CAM08616.1"/>
    <property type="molecule type" value="Genomic_DNA"/>
</dbReference>
<dbReference type="Proteomes" id="UP000000626">
    <property type="component" value="Chromosome"/>
</dbReference>
<name>A0A0U1RJ40_NEIMA</name>
<feature type="transmembrane region" description="Helical" evidence="1">
    <location>
        <begin position="203"/>
        <end position="224"/>
    </location>
</feature>
<organism evidence="2 3">
    <name type="scientific">Neisseria meningitidis serogroup A / serotype 4A (strain DSM 15465 / Z2491)</name>
    <dbReference type="NCBI Taxonomy" id="122587"/>
    <lineage>
        <taxon>Bacteria</taxon>
        <taxon>Pseudomonadati</taxon>
        <taxon>Pseudomonadota</taxon>
        <taxon>Betaproteobacteria</taxon>
        <taxon>Neisseriales</taxon>
        <taxon>Neisseriaceae</taxon>
        <taxon>Neisseria</taxon>
    </lineage>
</organism>
<dbReference type="AlphaFoldDB" id="A0A0U1RJ40"/>
<feature type="transmembrane region" description="Helical" evidence="1">
    <location>
        <begin position="264"/>
        <end position="283"/>
    </location>
</feature>
<dbReference type="SUPFAM" id="SSF103481">
    <property type="entry name" value="Multidrug resistance efflux transporter EmrE"/>
    <property type="match status" value="1"/>
</dbReference>
<feature type="transmembrane region" description="Helical" evidence="1">
    <location>
        <begin position="59"/>
        <end position="80"/>
    </location>
</feature>